<dbReference type="InterPro" id="IPR043146">
    <property type="entry name" value="Penicillin_amidase_N_B-knob"/>
</dbReference>
<dbReference type="PIRSF" id="PIRSF001227">
    <property type="entry name" value="Pen_acylase"/>
    <property type="match status" value="1"/>
</dbReference>
<dbReference type="InterPro" id="IPR002692">
    <property type="entry name" value="S45"/>
</dbReference>
<comment type="similarity">
    <text evidence="1">Belongs to the peptidase S45 family.</text>
</comment>
<dbReference type="Proteomes" id="UP000319014">
    <property type="component" value="Unassembled WGS sequence"/>
</dbReference>
<dbReference type="EMBL" id="FXTK01000002">
    <property type="protein sequence ID" value="SMO46331.1"/>
    <property type="molecule type" value="Genomic_DNA"/>
</dbReference>
<dbReference type="SUPFAM" id="SSF56235">
    <property type="entry name" value="N-terminal nucleophile aminohydrolases (Ntn hydrolases)"/>
    <property type="match status" value="1"/>
</dbReference>
<comment type="cofactor">
    <cofactor evidence="6">
        <name>Ca(2+)</name>
        <dbReference type="ChEBI" id="CHEBI:29108"/>
    </cofactor>
    <text evidence="6">Binds 1 Ca(2+) ion per dimer.</text>
</comment>
<dbReference type="GO" id="GO:0016811">
    <property type="term" value="F:hydrolase activity, acting on carbon-nitrogen (but not peptide) bonds, in linear amides"/>
    <property type="evidence" value="ECO:0007669"/>
    <property type="project" value="InterPro"/>
</dbReference>
<feature type="binding site" evidence="6">
    <location>
        <position position="319"/>
    </location>
    <ligand>
        <name>Ca(2+)</name>
        <dbReference type="ChEBI" id="CHEBI:29108"/>
    </ligand>
</feature>
<dbReference type="Gene3D" id="3.60.20.10">
    <property type="entry name" value="Glutamine Phosphoribosylpyrophosphate, subunit 1, domain 1"/>
    <property type="match status" value="1"/>
</dbReference>
<dbReference type="GO" id="GO:0046872">
    <property type="term" value="F:metal ion binding"/>
    <property type="evidence" value="ECO:0007669"/>
    <property type="project" value="UniProtKB-KW"/>
</dbReference>
<dbReference type="InterPro" id="IPR014395">
    <property type="entry name" value="Pen/GL7ACA/AHL_acylase"/>
</dbReference>
<dbReference type="Pfam" id="PF01804">
    <property type="entry name" value="Penicil_amidase"/>
    <property type="match status" value="1"/>
</dbReference>
<evidence type="ECO:0000256" key="1">
    <source>
        <dbReference type="ARBA" id="ARBA00006586"/>
    </source>
</evidence>
<dbReference type="InterPro" id="IPR043147">
    <property type="entry name" value="Penicillin_amidase_A-knob"/>
</dbReference>
<dbReference type="CDD" id="cd03747">
    <property type="entry name" value="Ntn_PGA_like"/>
    <property type="match status" value="1"/>
</dbReference>
<evidence type="ECO:0000313" key="8">
    <source>
        <dbReference type="Proteomes" id="UP000319014"/>
    </source>
</evidence>
<keyword evidence="2" id="KW-0732">Signal</keyword>
<gene>
    <name evidence="7" type="ORF">SAMN06265221_102288</name>
</gene>
<keyword evidence="6" id="KW-0479">Metal-binding</keyword>
<dbReference type="InterPro" id="IPR023343">
    <property type="entry name" value="Penicillin_amidase_dom1"/>
</dbReference>
<dbReference type="GO" id="GO:0017000">
    <property type="term" value="P:antibiotic biosynthetic process"/>
    <property type="evidence" value="ECO:0007669"/>
    <property type="project" value="InterPro"/>
</dbReference>
<feature type="binding site" evidence="6">
    <location>
        <position position="316"/>
    </location>
    <ligand>
        <name>Ca(2+)</name>
        <dbReference type="ChEBI" id="CHEBI:29108"/>
    </ligand>
</feature>
<reference evidence="7 8" key="1">
    <citation type="submission" date="2017-05" db="EMBL/GenBank/DDBJ databases">
        <authorList>
            <person name="Varghese N."/>
            <person name="Submissions S."/>
        </authorList>
    </citation>
    <scope>NUCLEOTIDE SEQUENCE [LARGE SCALE GENOMIC DNA]</scope>
    <source>
        <strain evidence="7 8">DSM 100094</strain>
    </source>
</reference>
<evidence type="ECO:0000256" key="2">
    <source>
        <dbReference type="ARBA" id="ARBA00022729"/>
    </source>
</evidence>
<sequence>MVTHRLPGLHAPVSIRIDPWGIAHIRAENRDDLFFAQGWNAARDRLWQIDLARKRGLGLLAGDFGPGYLEQDRAARLLLYRGDMAAEWAAYAPDAREICTAFAQGINAYVSGVLAGELPLPPEFALLDTQPAHWHPEDVVRIRSHSLTRNATSELLRARVIALMGERGASLDLLRRNLEPATAPTRTDLDLSALPQDVLRDFLLGVSPVSFSPERLAATLDCAGEWVRPTPLGEIDRIAQTEGSNNWVVSGARTASGRPILCLDPHRTHVLPSIRYMVHLAMPGLDVIGAGEPTMPGIAMGHNGTAAFGLTIYADDQEDIFCYDTHPDDPDLYRYGDGWQRMEVCRETIPLRGHPDQVVTLRFTRHGPVMHRDGNRAFALSTVWSRPGTAPYMASLSVMRATDPDSYLAALRGWGCPSVNHVYGDVRGNIVWKPSGAAPVRQGWDGLLPVPGDGRFEWHGLRDPAQTPVEINPKRGFIATANAMNLPQGWDGPLPGHEWLDASRHDVLNAALAENDRVTLADCAAMQLSTHSDIARRLADWLRPLALPQVRALLAGFNGDLAPGSAAAAFVEILLSRHLGPAILATEGAENLAVLLAPWDHASLIAWVEARDTMPPAIATAVDAAWRDCTAMMGDPQDWAWGKIHQLQLTHPLHRLTSDWNMPPLARGGSSSSPNFAGYRSADLQVNMGPSVRMLIDIGAWDDSVFINTPGQSGIPGAAHYADLQADWAAGHYHPLLYSQDRIRATALRHITLSPVA</sequence>
<keyword evidence="4" id="KW-0865">Zymogen</keyword>
<evidence type="ECO:0000256" key="6">
    <source>
        <dbReference type="PIRSR" id="PIRSR001227-2"/>
    </source>
</evidence>
<dbReference type="Gene3D" id="2.30.120.10">
    <property type="match status" value="1"/>
</dbReference>
<dbReference type="InterPro" id="IPR029055">
    <property type="entry name" value="Ntn_hydrolases_N"/>
</dbReference>
<dbReference type="PANTHER" id="PTHR34218">
    <property type="entry name" value="PEPTIDASE S45 PENICILLIN AMIDASE"/>
    <property type="match status" value="1"/>
</dbReference>
<name>A0A521BHD7_9RHOB</name>
<dbReference type="RefSeq" id="WP_142661822.1">
    <property type="nucleotide sequence ID" value="NZ_FXTK01000002.1"/>
</dbReference>
<evidence type="ECO:0000256" key="3">
    <source>
        <dbReference type="ARBA" id="ARBA00022801"/>
    </source>
</evidence>
<dbReference type="PANTHER" id="PTHR34218:SF3">
    <property type="entry name" value="ACYL-HOMOSERINE LACTONE ACYLASE PVDQ"/>
    <property type="match status" value="1"/>
</dbReference>
<proteinExistence type="inferred from homology"/>
<evidence type="ECO:0000256" key="5">
    <source>
        <dbReference type="PIRSR" id="PIRSR001227-1"/>
    </source>
</evidence>
<organism evidence="7 8">
    <name type="scientific">Paracoccus laeviglucosivorans</name>
    <dbReference type="NCBI Taxonomy" id="1197861"/>
    <lineage>
        <taxon>Bacteria</taxon>
        <taxon>Pseudomonadati</taxon>
        <taxon>Pseudomonadota</taxon>
        <taxon>Alphaproteobacteria</taxon>
        <taxon>Rhodobacterales</taxon>
        <taxon>Paracoccaceae</taxon>
        <taxon>Paracoccus</taxon>
    </lineage>
</organism>
<dbReference type="Gene3D" id="1.10.439.10">
    <property type="entry name" value="Penicillin Amidohydrolase, domain 1"/>
    <property type="match status" value="1"/>
</dbReference>
<evidence type="ECO:0000256" key="4">
    <source>
        <dbReference type="ARBA" id="ARBA00023145"/>
    </source>
</evidence>
<dbReference type="AlphaFoldDB" id="A0A521BHD7"/>
<accession>A0A521BHD7</accession>
<evidence type="ECO:0000313" key="7">
    <source>
        <dbReference type="EMBL" id="SMO46331.1"/>
    </source>
</evidence>
<dbReference type="OrthoDB" id="9760084at2"/>
<feature type="active site" description="Nucleophile" evidence="5">
    <location>
        <position position="244"/>
    </location>
</feature>
<protein>
    <submittedName>
        <fullName evidence="7">Penicillin amidase</fullName>
    </submittedName>
</protein>
<keyword evidence="8" id="KW-1185">Reference proteome</keyword>
<dbReference type="Gene3D" id="1.10.1400.10">
    <property type="match status" value="1"/>
</dbReference>
<keyword evidence="6" id="KW-0106">Calcium</keyword>
<keyword evidence="3" id="KW-0378">Hydrolase</keyword>